<evidence type="ECO:0000313" key="3">
    <source>
        <dbReference type="Proteomes" id="UP000383932"/>
    </source>
</evidence>
<protein>
    <recommendedName>
        <fullName evidence="4">Bulb-type lectin domain-containing protein</fullName>
    </recommendedName>
</protein>
<feature type="region of interest" description="Disordered" evidence="1">
    <location>
        <begin position="89"/>
        <end position="137"/>
    </location>
</feature>
<dbReference type="Gene3D" id="2.160.20.10">
    <property type="entry name" value="Single-stranded right-handed beta-helix, Pectin lyase-like"/>
    <property type="match status" value="1"/>
</dbReference>
<dbReference type="InterPro" id="IPR011050">
    <property type="entry name" value="Pectin_lyase_fold/virulence"/>
</dbReference>
<evidence type="ECO:0000256" key="1">
    <source>
        <dbReference type="SAM" id="MobiDB-lite"/>
    </source>
</evidence>
<sequence>MSDFFRLADKFKDKLGMTGSHGFVQQGGHGSAPPQTSYTPAHPGPGFQHPSTSAPFSPQGQQFSPSHAVQRPWDCPPAFPTVPSLYTQPHNPYMSTNGSPHSWSSGPPPVPPRMGPPPVPERHGVDDGKQPELSPISAPQVSNKAGVIFAPGTYPTPELFNFPLGKHCVLHSPEYGFTAKSIQHQLDQLGSNSILYLPRGSRWEVEATITMHTFQELATEGYPAAEHEMAWLEATEECHGHLISGFSKSGIRIRNILVEGNREKYGHDPQGGCMIMLGNVNTCNQVVNGCIIRNPRHWSCLQAFEGSTNIRITNNFIGPAGTGADIEDGKWADGISFSASDGLVAGNQILDATDGAIGADFSRVFGEITFILDRIDYVRGDLCTPMALTRAIESIGLGGINMVDFNPHKGDYNFTRVINNTVQTQGAYIKVGMGMGPSIFVTKNPDNIETGGIVMRNLIESKDVGHGKGGLGYGYAVGADTANWTCIENVSAPGVEYYGDISASLPELIASPKAFVRDGPPEARSLLQSEFVQGMYPSNCFSVIDFTTYSQATSNVCFASRPAHLLLRTIRLCLDRGGELCVRSHDQSHYGRVLWTGGSGWLHRDRDAALVFTHGGKLLIVDTNTHATLHDFTPHIRHPDRPDPQDAHSLVLCEVPDRPCLLIASPPPHSNTLFMSWYFQLRGREFKAGQYVARYCGNGRGTLVYVLSPYGQLLVIRTRHDGPLQTPFEWPLNQNEWAVEWASPNEAAQEPQWDSKLAWQGDGNLVIYANGGVPWDSGTHARNPPATILRWGLGTAEEPYLEILNEQDIVARTIMFCMGKCIFYVLLASASVAT</sequence>
<dbReference type="AlphaFoldDB" id="A0A5N5QRH3"/>
<dbReference type="OrthoDB" id="2587928at2759"/>
<evidence type="ECO:0000313" key="2">
    <source>
        <dbReference type="EMBL" id="KAB5594372.1"/>
    </source>
</evidence>
<proteinExistence type="predicted"/>
<dbReference type="InterPro" id="IPR036426">
    <property type="entry name" value="Bulb-type_lectin_dom_sf"/>
</dbReference>
<keyword evidence="3" id="KW-1185">Reference proteome</keyword>
<gene>
    <name evidence="2" type="ORF">CTheo_2149</name>
</gene>
<organism evidence="2 3">
    <name type="scientific">Ceratobasidium theobromae</name>
    <dbReference type="NCBI Taxonomy" id="1582974"/>
    <lineage>
        <taxon>Eukaryota</taxon>
        <taxon>Fungi</taxon>
        <taxon>Dikarya</taxon>
        <taxon>Basidiomycota</taxon>
        <taxon>Agaricomycotina</taxon>
        <taxon>Agaricomycetes</taxon>
        <taxon>Cantharellales</taxon>
        <taxon>Ceratobasidiaceae</taxon>
        <taxon>Ceratobasidium</taxon>
    </lineage>
</organism>
<dbReference type="EMBL" id="SSOP01000021">
    <property type="protein sequence ID" value="KAB5594372.1"/>
    <property type="molecule type" value="Genomic_DNA"/>
</dbReference>
<feature type="compositionally biased region" description="Basic and acidic residues" evidence="1">
    <location>
        <begin position="120"/>
        <end position="130"/>
    </location>
</feature>
<dbReference type="InterPro" id="IPR012334">
    <property type="entry name" value="Pectin_lyas_fold"/>
</dbReference>
<feature type="region of interest" description="Disordered" evidence="1">
    <location>
        <begin position="15"/>
        <end position="74"/>
    </location>
</feature>
<dbReference type="SUPFAM" id="SSF51126">
    <property type="entry name" value="Pectin lyase-like"/>
    <property type="match status" value="1"/>
</dbReference>
<dbReference type="Gene3D" id="2.90.10.10">
    <property type="entry name" value="Bulb-type lectin domain"/>
    <property type="match status" value="1"/>
</dbReference>
<feature type="compositionally biased region" description="Polar residues" evidence="1">
    <location>
        <begin position="49"/>
        <end position="67"/>
    </location>
</feature>
<comment type="caution">
    <text evidence="2">The sequence shown here is derived from an EMBL/GenBank/DDBJ whole genome shotgun (WGS) entry which is preliminary data.</text>
</comment>
<name>A0A5N5QRH3_9AGAM</name>
<reference evidence="2 3" key="1">
    <citation type="journal article" date="2019" name="Fungal Biol. Biotechnol.">
        <title>Draft genome sequence of fastidious pathogen Ceratobasidium theobromae, which causes vascular-streak dieback in Theobroma cacao.</title>
        <authorList>
            <person name="Ali S.S."/>
            <person name="Asman A."/>
            <person name="Shao J."/>
            <person name="Firmansyah A.P."/>
            <person name="Susilo A.W."/>
            <person name="Rosmana A."/>
            <person name="McMahon P."/>
            <person name="Junaid M."/>
            <person name="Guest D."/>
            <person name="Kheng T.Y."/>
            <person name="Meinhardt L.W."/>
            <person name="Bailey B.A."/>
        </authorList>
    </citation>
    <scope>NUCLEOTIDE SEQUENCE [LARGE SCALE GENOMIC DNA]</scope>
    <source>
        <strain evidence="2 3">CT2</strain>
    </source>
</reference>
<evidence type="ECO:0008006" key="4">
    <source>
        <dbReference type="Google" id="ProtNLM"/>
    </source>
</evidence>
<feature type="compositionally biased region" description="Pro residues" evidence="1">
    <location>
        <begin position="106"/>
        <end position="119"/>
    </location>
</feature>
<accession>A0A5N5QRH3</accession>
<dbReference type="SUPFAM" id="SSF51110">
    <property type="entry name" value="alpha-D-mannose-specific plant lectins"/>
    <property type="match status" value="1"/>
</dbReference>
<dbReference type="Proteomes" id="UP000383932">
    <property type="component" value="Unassembled WGS sequence"/>
</dbReference>